<feature type="region of interest" description="Disordered" evidence="7">
    <location>
        <begin position="1"/>
        <end position="33"/>
    </location>
</feature>
<feature type="region of interest" description="Disordered" evidence="7">
    <location>
        <begin position="921"/>
        <end position="989"/>
    </location>
</feature>
<sequence>MDSHSKVMEPLETKDEEPAVHNSENASSILTNGMLVTPQKPATEATPNRCETPVFKSPLNFSTVTVEQLGITPESFVKNSSGKSSAYLKKARRRSAIGARGSPETNHLICFIAQQRNAKDAKKSPLAHNSPFQGSPVLYRNANSLRERISAFQSAFHSVKEQENMDDGPESSEAERERKATDIIEREGLREWQQSGFSVKSPAKRQRVSYQSNLNENLADAEKIGINLQLFNTDASSGTDRPCTVGTSPAELSEKSGPGIMQSSCLVEEPVPLLGLSEVSCGIQVADCVKDQRTSAAVSQRTWLGGALPEAASVDPVPADESPATSVSEKDALSSQTFVLRSVLKKPSVKLFLESLQDRSDNCGDGIHPSIISNFGNYCKEQKTVDQQNLKVPAFPHVRKRVTFGEDLSPEVFDESLPANTPVRKGEAPLSRRDFPRAGPLQLNYSPERVSPPNFDDKGENLENIEPLPASFGVLSPSKSSVSETPSGTDTSNLQETVSSHDVGRITRAANRRSQLTSFTEETICNLVNTEAQHCKEKKIIRRKSQEIKQTNRALPKNHVCKGGRRKKKKGKQQSAKKSLYGERETVSKKPLLSPIPEIPEVTPVVPGARRRCAGNVNSKGNPEEVLTLPQCLIERPAEDPGLPPDLAECDVPGSCSPCVKKTFLPGCATFDHNSNIHTVEVKENIPKAKSQLESENELKKAAPGNVNDGPSSDPVTEEYVVSRYPRPHFTLQAQELGNRGQISKIPKDESTGHGKGGDLLIADEEKPESSHLVSDSLKEVFNENVEESKGPSEGPGRKSSGTSSEMTCQERKQRRRAMCYPNSKSAQLGEDGSHEHASRVGTSVGITLENPELCKELSDAIEQTLKRPHAETKVRRSTRLRKDLENEGLIWVSLPAGCPAPSTNQKMKRRTVCAFDNRGFEHASSGKTPGPRPSTADTDNSKGRAAGSLERRRMSFCTSSLANAKPPLNQDAAENPFSARGKKPSNWL</sequence>
<keyword evidence="6" id="KW-0131">Cell cycle</keyword>
<dbReference type="PANTHER" id="PTHR21603">
    <property type="entry name" value="ANTIGEN KI-67-LIKE PROTEIN"/>
    <property type="match status" value="1"/>
</dbReference>
<accession>A0ABM0ZRL9</accession>
<keyword evidence="9" id="KW-1185">Reference proteome</keyword>
<evidence type="ECO:0000256" key="6">
    <source>
        <dbReference type="ARBA" id="ARBA00023306"/>
    </source>
</evidence>
<dbReference type="GO" id="GO:0051301">
    <property type="term" value="P:cell division"/>
    <property type="evidence" value="ECO:0007669"/>
    <property type="project" value="UniProtKB-KW"/>
</dbReference>
<evidence type="ECO:0000313" key="10">
    <source>
        <dbReference type="RefSeq" id="XP_012861351.1"/>
    </source>
</evidence>
<feature type="compositionally biased region" description="Low complexity" evidence="7">
    <location>
        <begin position="471"/>
        <end position="489"/>
    </location>
</feature>
<dbReference type="Proteomes" id="UP000694863">
    <property type="component" value="Unplaced"/>
</dbReference>
<name>A0ABM0ZRL9_ECHTE</name>
<feature type="compositionally biased region" description="Basic and acidic residues" evidence="7">
    <location>
        <begin position="777"/>
        <end position="791"/>
    </location>
</feature>
<feature type="compositionally biased region" description="Basic and acidic residues" evidence="7">
    <location>
        <begin position="1"/>
        <end position="19"/>
    </location>
</feature>
<feature type="region of interest" description="Disordered" evidence="7">
    <location>
        <begin position="413"/>
        <end position="501"/>
    </location>
</feature>
<evidence type="ECO:0000256" key="7">
    <source>
        <dbReference type="SAM" id="MobiDB-lite"/>
    </source>
</evidence>
<feature type="region of interest" description="Disordered" evidence="7">
    <location>
        <begin position="237"/>
        <end position="257"/>
    </location>
</feature>
<feature type="region of interest" description="Disordered" evidence="7">
    <location>
        <begin position="692"/>
        <end position="717"/>
    </location>
</feature>
<reference evidence="10" key="1">
    <citation type="submission" date="2025-08" db="UniProtKB">
        <authorList>
            <consortium name="RefSeq"/>
        </authorList>
    </citation>
    <scope>IDENTIFICATION</scope>
</reference>
<feature type="compositionally biased region" description="Basic and acidic residues" evidence="7">
    <location>
        <begin position="746"/>
        <end position="757"/>
    </location>
</feature>
<evidence type="ECO:0000259" key="8">
    <source>
        <dbReference type="Pfam" id="PF15276"/>
    </source>
</evidence>
<feature type="region of interest" description="Disordered" evidence="7">
    <location>
        <begin position="731"/>
        <end position="840"/>
    </location>
</feature>
<dbReference type="RefSeq" id="XP_012861351.1">
    <property type="nucleotide sequence ID" value="XM_013005897.2"/>
</dbReference>
<feature type="compositionally biased region" description="Polar residues" evidence="7">
    <location>
        <begin position="22"/>
        <end position="31"/>
    </location>
</feature>
<proteinExistence type="predicted"/>
<feature type="domain" description="PP1-binding" evidence="8">
    <location>
        <begin position="399"/>
        <end position="457"/>
    </location>
</feature>
<evidence type="ECO:0000256" key="5">
    <source>
        <dbReference type="ARBA" id="ARBA00023242"/>
    </source>
</evidence>
<feature type="compositionally biased region" description="Basic and acidic residues" evidence="7">
    <location>
        <begin position="692"/>
        <end position="701"/>
    </location>
</feature>
<dbReference type="PANTHER" id="PTHR21603:SF16">
    <property type="entry name" value="CELL DIVISION CYCLE-ASSOCIATED PROTEIN 2"/>
    <property type="match status" value="1"/>
</dbReference>
<gene>
    <name evidence="10" type="primary">CDCA2</name>
</gene>
<dbReference type="Pfam" id="PF15276">
    <property type="entry name" value="PP1_bind"/>
    <property type="match status" value="1"/>
</dbReference>
<feature type="region of interest" description="Disordered" evidence="7">
    <location>
        <begin position="156"/>
        <end position="179"/>
    </location>
</feature>
<feature type="compositionally biased region" description="Basic and acidic residues" evidence="7">
    <location>
        <begin position="424"/>
        <end position="436"/>
    </location>
</feature>
<feature type="region of interest" description="Disordered" evidence="7">
    <location>
        <begin position="549"/>
        <end position="588"/>
    </location>
</feature>
<evidence type="ECO:0000256" key="2">
    <source>
        <dbReference type="ARBA" id="ARBA00022499"/>
    </source>
</evidence>
<dbReference type="GeneID" id="101647232"/>
<evidence type="ECO:0000313" key="9">
    <source>
        <dbReference type="Proteomes" id="UP000694863"/>
    </source>
</evidence>
<feature type="region of interest" description="Disordered" evidence="7">
    <location>
        <begin position="311"/>
        <end position="330"/>
    </location>
</feature>
<evidence type="ECO:0000256" key="1">
    <source>
        <dbReference type="ARBA" id="ARBA00004123"/>
    </source>
</evidence>
<evidence type="ECO:0000256" key="4">
    <source>
        <dbReference type="ARBA" id="ARBA00022843"/>
    </source>
</evidence>
<feature type="compositionally biased region" description="Polar residues" evidence="7">
    <location>
        <begin position="490"/>
        <end position="500"/>
    </location>
</feature>
<keyword evidence="3" id="KW-0597">Phosphoprotein</keyword>
<organism evidence="9 10">
    <name type="scientific">Echinops telfairi</name>
    <name type="common">Lesser hedgehog tenrec</name>
    <dbReference type="NCBI Taxonomy" id="9371"/>
    <lineage>
        <taxon>Eukaryota</taxon>
        <taxon>Metazoa</taxon>
        <taxon>Chordata</taxon>
        <taxon>Craniata</taxon>
        <taxon>Vertebrata</taxon>
        <taxon>Euteleostomi</taxon>
        <taxon>Mammalia</taxon>
        <taxon>Eutheria</taxon>
        <taxon>Afrotheria</taxon>
        <taxon>Tenrecidae</taxon>
        <taxon>Tenrecinae</taxon>
        <taxon>Echinops</taxon>
    </lineage>
</organism>
<keyword evidence="10" id="KW-0132">Cell division</keyword>
<keyword evidence="5" id="KW-0539">Nucleus</keyword>
<comment type="subcellular location">
    <subcellularLocation>
        <location evidence="1">Nucleus</location>
    </subcellularLocation>
</comment>
<dbReference type="InterPro" id="IPR029334">
    <property type="entry name" value="PP1-bd"/>
</dbReference>
<feature type="compositionally biased region" description="Basic residues" evidence="7">
    <location>
        <begin position="559"/>
        <end position="572"/>
    </location>
</feature>
<protein>
    <submittedName>
        <fullName evidence="10">Cell division cycle-associated protein 2</fullName>
    </submittedName>
</protein>
<keyword evidence="2" id="KW-1017">Isopeptide bond</keyword>
<keyword evidence="4" id="KW-0832">Ubl conjugation</keyword>
<evidence type="ECO:0000256" key="3">
    <source>
        <dbReference type="ARBA" id="ARBA00022553"/>
    </source>
</evidence>